<evidence type="ECO:0000313" key="5">
    <source>
        <dbReference type="Proteomes" id="UP000720189"/>
    </source>
</evidence>
<dbReference type="CDD" id="cd00067">
    <property type="entry name" value="GAL4"/>
    <property type="match status" value="1"/>
</dbReference>
<dbReference type="OrthoDB" id="2991872at2759"/>
<feature type="region of interest" description="Disordered" evidence="2">
    <location>
        <begin position="52"/>
        <end position="77"/>
    </location>
</feature>
<name>A0A9P9HN83_FUSRE</name>
<dbReference type="RefSeq" id="XP_046052790.1">
    <property type="nucleotide sequence ID" value="XM_046201290.1"/>
</dbReference>
<organism evidence="4 5">
    <name type="scientific">Fusarium redolens</name>
    <dbReference type="NCBI Taxonomy" id="48865"/>
    <lineage>
        <taxon>Eukaryota</taxon>
        <taxon>Fungi</taxon>
        <taxon>Dikarya</taxon>
        <taxon>Ascomycota</taxon>
        <taxon>Pezizomycotina</taxon>
        <taxon>Sordariomycetes</taxon>
        <taxon>Hypocreomycetidae</taxon>
        <taxon>Hypocreales</taxon>
        <taxon>Nectriaceae</taxon>
        <taxon>Fusarium</taxon>
        <taxon>Fusarium redolens species complex</taxon>
    </lineage>
</organism>
<dbReference type="SMART" id="SM00066">
    <property type="entry name" value="GAL4"/>
    <property type="match status" value="1"/>
</dbReference>
<dbReference type="InterPro" id="IPR001138">
    <property type="entry name" value="Zn2Cys6_DnaBD"/>
</dbReference>
<keyword evidence="1" id="KW-0539">Nucleus</keyword>
<dbReference type="InterPro" id="IPR053175">
    <property type="entry name" value="DHMBA_Reg_Transcription_Factor"/>
</dbReference>
<dbReference type="SUPFAM" id="SSF57701">
    <property type="entry name" value="Zn2/Cys6 DNA-binding domain"/>
    <property type="match status" value="1"/>
</dbReference>
<reference evidence="4" key="1">
    <citation type="journal article" date="2021" name="Nat. Commun.">
        <title>Genetic determinants of endophytism in the Arabidopsis root mycobiome.</title>
        <authorList>
            <person name="Mesny F."/>
            <person name="Miyauchi S."/>
            <person name="Thiergart T."/>
            <person name="Pickel B."/>
            <person name="Atanasova L."/>
            <person name="Karlsson M."/>
            <person name="Huettel B."/>
            <person name="Barry K.W."/>
            <person name="Haridas S."/>
            <person name="Chen C."/>
            <person name="Bauer D."/>
            <person name="Andreopoulos W."/>
            <person name="Pangilinan J."/>
            <person name="LaButti K."/>
            <person name="Riley R."/>
            <person name="Lipzen A."/>
            <person name="Clum A."/>
            <person name="Drula E."/>
            <person name="Henrissat B."/>
            <person name="Kohler A."/>
            <person name="Grigoriev I.V."/>
            <person name="Martin F.M."/>
            <person name="Hacquard S."/>
        </authorList>
    </citation>
    <scope>NUCLEOTIDE SEQUENCE</scope>
    <source>
        <strain evidence="4">MPI-CAGE-AT-0023</strain>
    </source>
</reference>
<keyword evidence="5" id="KW-1185">Reference proteome</keyword>
<evidence type="ECO:0000313" key="4">
    <source>
        <dbReference type="EMBL" id="KAH7260913.1"/>
    </source>
</evidence>
<dbReference type="GO" id="GO:0000981">
    <property type="term" value="F:DNA-binding transcription factor activity, RNA polymerase II-specific"/>
    <property type="evidence" value="ECO:0007669"/>
    <property type="project" value="InterPro"/>
</dbReference>
<dbReference type="Gene3D" id="4.10.240.10">
    <property type="entry name" value="Zn(2)-C6 fungal-type DNA-binding domain"/>
    <property type="match status" value="1"/>
</dbReference>
<dbReference type="Pfam" id="PF00172">
    <property type="entry name" value="Zn_clus"/>
    <property type="match status" value="1"/>
</dbReference>
<dbReference type="AlphaFoldDB" id="A0A9P9HN83"/>
<dbReference type="PROSITE" id="PS50048">
    <property type="entry name" value="ZN2_CY6_FUNGAL_2"/>
    <property type="match status" value="1"/>
</dbReference>
<comment type="caution">
    <text evidence="4">The sequence shown here is derived from an EMBL/GenBank/DDBJ whole genome shotgun (WGS) entry which is preliminary data.</text>
</comment>
<evidence type="ECO:0000256" key="1">
    <source>
        <dbReference type="ARBA" id="ARBA00023242"/>
    </source>
</evidence>
<dbReference type="InterPro" id="IPR036864">
    <property type="entry name" value="Zn2-C6_fun-type_DNA-bd_sf"/>
</dbReference>
<dbReference type="Proteomes" id="UP000720189">
    <property type="component" value="Unassembled WGS sequence"/>
</dbReference>
<feature type="domain" description="Zn(2)-C6 fungal-type" evidence="3">
    <location>
        <begin position="9"/>
        <end position="37"/>
    </location>
</feature>
<dbReference type="GO" id="GO:0008270">
    <property type="term" value="F:zinc ion binding"/>
    <property type="evidence" value="ECO:0007669"/>
    <property type="project" value="InterPro"/>
</dbReference>
<dbReference type="PROSITE" id="PS00463">
    <property type="entry name" value="ZN2_CY6_FUNGAL_1"/>
    <property type="match status" value="1"/>
</dbReference>
<evidence type="ECO:0000256" key="2">
    <source>
        <dbReference type="SAM" id="MobiDB-lite"/>
    </source>
</evidence>
<accession>A0A9P9HN83</accession>
<proteinExistence type="predicted"/>
<gene>
    <name evidence="4" type="ORF">BKA55DRAFT_735166</name>
</gene>
<protein>
    <recommendedName>
        <fullName evidence="3">Zn(2)-C6 fungal-type domain-containing protein</fullName>
    </recommendedName>
</protein>
<dbReference type="GeneID" id="70231244"/>
<dbReference type="PANTHER" id="PTHR38791">
    <property type="entry name" value="ZN(II)2CYS6 TRANSCRIPTION FACTOR (EUROFUNG)-RELATED-RELATED"/>
    <property type="match status" value="1"/>
</dbReference>
<dbReference type="EMBL" id="JAGMUX010000004">
    <property type="protein sequence ID" value="KAH7260913.1"/>
    <property type="molecule type" value="Genomic_DNA"/>
</dbReference>
<evidence type="ECO:0000259" key="3">
    <source>
        <dbReference type="PROSITE" id="PS50048"/>
    </source>
</evidence>
<sequence>MVYNGPSKGCRRCRDRRVKCDQRQPACLNCSTRGSTCPGYRDTFDKAHRDETVKTWRRHSRQSRMTDTMGAPPTLNSGPMQIFPPRSILSDPESNALNFFFLHYSLCQNVEETCSFFSFLPDMYAKSNISSPLNRATAALALQVTHLHFSHGGESWMASNVYADAVMQTKQALAAPAQSKSDSLLMTTLILEAYESAKGVFGREEKFSLQSRTHVLGSIALLKHRGSLNFRDELSWRLVIATRNRLLHHTWHSVNELAAIEAVVDIWDHGNVDRPKGPAVEADTLAFRLSQLKLMVTTKSKVPDLNKTNLMNNSTDGSQNLQVIIAHAIDIASQCALWQTALPSTWRPISIPAYTLATSTQVAGTYEHVAPTVYANISIANSVNRHRATELGCLSLIGSCLADIPYQEDMQDSHQPGLTSTLMARAQILVDEICASVPFLTGDVTAGGLWSHTVLVPSVVRQPSHGSDRSCTVPENTTKHAQQVMTSGLYMMYGILTAVLSILKNMRTVLRDGQVSWIIGQVNRLRHVLRITQDV</sequence>